<dbReference type="EMBL" id="LAVV01006788">
    <property type="protein sequence ID" value="KNZ58307.1"/>
    <property type="molecule type" value="Genomic_DNA"/>
</dbReference>
<name>A0A0L6VCJ9_9BASI</name>
<feature type="transmembrane region" description="Helical" evidence="2">
    <location>
        <begin position="231"/>
        <end position="254"/>
    </location>
</feature>
<feature type="region of interest" description="Disordered" evidence="1">
    <location>
        <begin position="307"/>
        <end position="350"/>
    </location>
</feature>
<evidence type="ECO:0000313" key="4">
    <source>
        <dbReference type="Proteomes" id="UP000037035"/>
    </source>
</evidence>
<dbReference type="AlphaFoldDB" id="A0A0L6VCJ9"/>
<evidence type="ECO:0000256" key="2">
    <source>
        <dbReference type="SAM" id="Phobius"/>
    </source>
</evidence>
<reference evidence="3 4" key="1">
    <citation type="submission" date="2015-08" db="EMBL/GenBank/DDBJ databases">
        <title>Next Generation Sequencing and Analysis of the Genome of Puccinia sorghi L Schw, the Causal Agent of Maize Common Rust.</title>
        <authorList>
            <person name="Rochi L."/>
            <person name="Burguener G."/>
            <person name="Darino M."/>
            <person name="Turjanski A."/>
            <person name="Kreff E."/>
            <person name="Dieguez M.J."/>
            <person name="Sacco F."/>
        </authorList>
    </citation>
    <scope>NUCLEOTIDE SEQUENCE [LARGE SCALE GENOMIC DNA]</scope>
    <source>
        <strain evidence="3 4">RO10H11247</strain>
    </source>
</reference>
<comment type="caution">
    <text evidence="3">The sequence shown here is derived from an EMBL/GenBank/DDBJ whole genome shotgun (WGS) entry which is preliminary data.</text>
</comment>
<protein>
    <submittedName>
        <fullName evidence="3">Uncharacterized protein</fullName>
    </submittedName>
</protein>
<feature type="compositionally biased region" description="Pro residues" evidence="1">
    <location>
        <begin position="312"/>
        <end position="324"/>
    </location>
</feature>
<feature type="region of interest" description="Disordered" evidence="1">
    <location>
        <begin position="187"/>
        <end position="224"/>
    </location>
</feature>
<accession>A0A0L6VCJ9</accession>
<dbReference type="VEuPathDB" id="FungiDB:VP01_1956g2"/>
<feature type="compositionally biased region" description="Basic and acidic residues" evidence="1">
    <location>
        <begin position="192"/>
        <end position="201"/>
    </location>
</feature>
<feature type="region of interest" description="Disordered" evidence="1">
    <location>
        <begin position="90"/>
        <end position="111"/>
    </location>
</feature>
<proteinExistence type="predicted"/>
<evidence type="ECO:0000256" key="1">
    <source>
        <dbReference type="SAM" id="MobiDB-lite"/>
    </source>
</evidence>
<organism evidence="3 4">
    <name type="scientific">Puccinia sorghi</name>
    <dbReference type="NCBI Taxonomy" id="27349"/>
    <lineage>
        <taxon>Eukaryota</taxon>
        <taxon>Fungi</taxon>
        <taxon>Dikarya</taxon>
        <taxon>Basidiomycota</taxon>
        <taxon>Pucciniomycotina</taxon>
        <taxon>Pucciniomycetes</taxon>
        <taxon>Pucciniales</taxon>
        <taxon>Pucciniaceae</taxon>
        <taxon>Puccinia</taxon>
    </lineage>
</organism>
<keyword evidence="2" id="KW-0472">Membrane</keyword>
<dbReference type="OrthoDB" id="2507037at2759"/>
<dbReference type="Proteomes" id="UP000037035">
    <property type="component" value="Unassembled WGS sequence"/>
</dbReference>
<keyword evidence="2" id="KW-1133">Transmembrane helix</keyword>
<gene>
    <name evidence="3" type="ORF">VP01_1956g2</name>
</gene>
<keyword evidence="4" id="KW-1185">Reference proteome</keyword>
<evidence type="ECO:0000313" key="3">
    <source>
        <dbReference type="EMBL" id="KNZ58307.1"/>
    </source>
</evidence>
<keyword evidence="2" id="KW-0812">Transmembrane</keyword>
<sequence length="350" mass="38650">MRFSSWLLYANFCYNLTYCSLNESILEEQDTSGWIATSLVLPGTVGPRYGPRRPILRLRQLPGSVQTVTATVTLTVTNIVFSTPSLTLDLPSTSTPDSPQPTNPTHSSSRCPKHLALLTSSLPLARAWPHPPLPLLQPLPPRLHPPHSLLFAHNHQTPRLHRFRRIALYSHQPRLLQVLRKPLSRQVFDPTPTHEGEKCEAEVSGADSGAGEADDSSESRPTGSPRGLTRLVILCIVITVISSLGLVAVFLLYLSPYMQDARLRRHAKSGSIFVEDYSASARTFHPNPTGALNYQRSLSRKRNRRAHLLPQSHPPPPTKIPRPPAKTLSLEPGLWLPQTSAGPGLSRPVN</sequence>